<organism evidence="2 3">
    <name type="scientific">Estrella lausannensis</name>
    <dbReference type="NCBI Taxonomy" id="483423"/>
    <lineage>
        <taxon>Bacteria</taxon>
        <taxon>Pseudomonadati</taxon>
        <taxon>Chlamydiota</taxon>
        <taxon>Chlamydiia</taxon>
        <taxon>Parachlamydiales</taxon>
        <taxon>Candidatus Criblamydiaceae</taxon>
        <taxon>Estrella</taxon>
    </lineage>
</organism>
<dbReference type="RefSeq" id="WP_098038695.1">
    <property type="nucleotide sequence ID" value="NZ_CWGJ01000025.1"/>
</dbReference>
<keyword evidence="3" id="KW-1185">Reference proteome</keyword>
<evidence type="ECO:0000256" key="1">
    <source>
        <dbReference type="SAM" id="SignalP"/>
    </source>
</evidence>
<dbReference type="Proteomes" id="UP000220251">
    <property type="component" value="Unassembled WGS sequence"/>
</dbReference>
<reference evidence="3" key="1">
    <citation type="submission" date="2015-06" db="EMBL/GenBank/DDBJ databases">
        <authorList>
            <person name="Bertelli C."/>
        </authorList>
    </citation>
    <scope>NUCLEOTIDE SEQUENCE [LARGE SCALE GENOMIC DNA]</scope>
    <source>
        <strain evidence="3">CRIB-30</strain>
    </source>
</reference>
<feature type="chain" id="PRO_5005217804" evidence="1">
    <location>
        <begin position="23"/>
        <end position="257"/>
    </location>
</feature>
<dbReference type="OrthoDB" id="5394210at2"/>
<dbReference type="AlphaFoldDB" id="A0A0H5DQL4"/>
<evidence type="ECO:0000313" key="3">
    <source>
        <dbReference type="Proteomes" id="UP000220251"/>
    </source>
</evidence>
<feature type="signal peptide" evidence="1">
    <location>
        <begin position="1"/>
        <end position="22"/>
    </location>
</feature>
<keyword evidence="1" id="KW-0732">Signal</keyword>
<protein>
    <submittedName>
        <fullName evidence="2">Putative membrane protein</fullName>
    </submittedName>
</protein>
<dbReference type="EMBL" id="CWGJ01000025">
    <property type="protein sequence ID" value="CRX38832.1"/>
    <property type="molecule type" value="Genomic_DNA"/>
</dbReference>
<sequence>MRNCYLYPALLGLVLLAGSLTAGPSSIFWTNCTTAIYPAGLIHLDGDTYFNVVPRKHDPSVPSDTGLEAGLLNWHGVQAEAGFDYAGGVDYPLALNAGAAIPEGWLFPTAPSLKVGLFGFGLHTSSDKRNNQNIVDVIVGFSLPEVIGGRVFFGGFSGGSAMGKNRQGLMASYQKFFCPATGCDGVEYHRWMVCCDWASGKNTIGGGGVALGYYPHPDVSILTGPIWFNSAAINGRWKWSLQLGINFSFFDGCRIGK</sequence>
<accession>A0A0H5DQL4</accession>
<proteinExistence type="predicted"/>
<name>A0A0H5DQL4_9BACT</name>
<evidence type="ECO:0000313" key="2">
    <source>
        <dbReference type="EMBL" id="CRX38832.1"/>
    </source>
</evidence>
<gene>
    <name evidence="2" type="ORF">ELAC_1501</name>
</gene>